<protein>
    <recommendedName>
        <fullName evidence="3">ubiquitinyl hydrolase 1</fullName>
        <ecNumber evidence="3">3.4.19.12</ecNumber>
    </recommendedName>
    <alternativeName>
        <fullName evidence="7">Deubiquitinating enzyme A</fullName>
    </alternativeName>
</protein>
<keyword evidence="5" id="KW-0833">Ubl conjugation pathway</keyword>
<dbReference type="Gene3D" id="3.90.70.80">
    <property type="match status" value="1"/>
</dbReference>
<dbReference type="PANTHER" id="PTHR12419">
    <property type="entry name" value="OTU DOMAIN CONTAINING PROTEIN"/>
    <property type="match status" value="1"/>
</dbReference>
<dbReference type="AlphaFoldDB" id="A0A915E3R2"/>
<dbReference type="Proteomes" id="UP000887574">
    <property type="component" value="Unplaced"/>
</dbReference>
<dbReference type="PANTHER" id="PTHR12419:SF4">
    <property type="entry name" value="OTU DOMAIN-CONTAINING PROTEIN 5"/>
    <property type="match status" value="1"/>
</dbReference>
<dbReference type="SUPFAM" id="SSF54001">
    <property type="entry name" value="Cysteine proteinases"/>
    <property type="match status" value="1"/>
</dbReference>
<keyword evidence="4" id="KW-0645">Protease</keyword>
<evidence type="ECO:0000256" key="3">
    <source>
        <dbReference type="ARBA" id="ARBA00012759"/>
    </source>
</evidence>
<dbReference type="PROSITE" id="PS50802">
    <property type="entry name" value="OTU"/>
    <property type="match status" value="1"/>
</dbReference>
<accession>A0A915E3R2</accession>
<dbReference type="GO" id="GO:0006508">
    <property type="term" value="P:proteolysis"/>
    <property type="evidence" value="ECO:0007669"/>
    <property type="project" value="UniProtKB-KW"/>
</dbReference>
<dbReference type="GO" id="GO:0061578">
    <property type="term" value="F:K63-linked deubiquitinase activity"/>
    <property type="evidence" value="ECO:0007669"/>
    <property type="project" value="TreeGrafter"/>
</dbReference>
<dbReference type="InterPro" id="IPR038765">
    <property type="entry name" value="Papain-like_cys_pep_sf"/>
</dbReference>
<dbReference type="GO" id="GO:0016579">
    <property type="term" value="P:protein deubiquitination"/>
    <property type="evidence" value="ECO:0007669"/>
    <property type="project" value="TreeGrafter"/>
</dbReference>
<evidence type="ECO:0000313" key="10">
    <source>
        <dbReference type="WBParaSite" id="jg25512"/>
    </source>
</evidence>
<evidence type="ECO:0000256" key="1">
    <source>
        <dbReference type="ARBA" id="ARBA00000707"/>
    </source>
</evidence>
<evidence type="ECO:0000256" key="7">
    <source>
        <dbReference type="ARBA" id="ARBA00033460"/>
    </source>
</evidence>
<evidence type="ECO:0000259" key="8">
    <source>
        <dbReference type="PROSITE" id="PS50802"/>
    </source>
</evidence>
<evidence type="ECO:0000256" key="4">
    <source>
        <dbReference type="ARBA" id="ARBA00022670"/>
    </source>
</evidence>
<proteinExistence type="inferred from homology"/>
<dbReference type="InterPro" id="IPR003323">
    <property type="entry name" value="OTU_dom"/>
</dbReference>
<keyword evidence="9" id="KW-1185">Reference proteome</keyword>
<keyword evidence="6" id="KW-0378">Hydrolase</keyword>
<organism evidence="9 10">
    <name type="scientific">Ditylenchus dipsaci</name>
    <dbReference type="NCBI Taxonomy" id="166011"/>
    <lineage>
        <taxon>Eukaryota</taxon>
        <taxon>Metazoa</taxon>
        <taxon>Ecdysozoa</taxon>
        <taxon>Nematoda</taxon>
        <taxon>Chromadorea</taxon>
        <taxon>Rhabditida</taxon>
        <taxon>Tylenchina</taxon>
        <taxon>Tylenchomorpha</taxon>
        <taxon>Sphaerularioidea</taxon>
        <taxon>Anguinidae</taxon>
        <taxon>Anguininae</taxon>
        <taxon>Ditylenchus</taxon>
    </lineage>
</organism>
<evidence type="ECO:0000256" key="5">
    <source>
        <dbReference type="ARBA" id="ARBA00022786"/>
    </source>
</evidence>
<dbReference type="Pfam" id="PF02338">
    <property type="entry name" value="OTU"/>
    <property type="match status" value="1"/>
</dbReference>
<comment type="catalytic activity">
    <reaction evidence="1">
        <text>Thiol-dependent hydrolysis of ester, thioester, amide, peptide and isopeptide bonds formed by the C-terminal Gly of ubiquitin (a 76-residue protein attached to proteins as an intracellular targeting signal).</text>
        <dbReference type="EC" id="3.4.19.12"/>
    </reaction>
</comment>
<sequence length="488" mass="55488">MESNKGKPMGSYNGYLMQQTVKSANGTKQLWRCATRVCHGTAESVFGNRNGLVERKAHDRYQAKMTDVKRKAVENLASSTQAILSAAKKGASVYEIESMPKDSNIKKIINNARKPKGAADVDKDLKDMVLSRDFTTTTREERFLLWDSRVKYRKLKPKSIMADFEQSPAKVMKTLFPSAVMNFCLFHLGQSHYKNLVDWKLRSLYSDSETKALIRSFTSLACLPSGEVSKGFDKLVVAIQQKVTCGKISMELVENLKADPLRNAQTKKVQKNEEQLQALVMAYSAIEEPLRDQVAFLRHIQQHLAKFEKFVVSEDLMAEEEVIFVEEVTRSLAQCSQSRDKLPSFFKGIEADGNCLYRSVAEAVYGDEELHGNVRREMMKFLSATAEEYAAHFAQPSSEPDRWGTSQQLLLAAKLYNKNMVLYQPREETQFVYFSVDSSEDNPKVVLRKSGKVSRVYDNRKVPLKKGVDSVLIRYQNSHFDLGWMGRE</sequence>
<dbReference type="GO" id="GO:0004843">
    <property type="term" value="F:cysteine-type deubiquitinase activity"/>
    <property type="evidence" value="ECO:0007669"/>
    <property type="project" value="UniProtKB-EC"/>
</dbReference>
<reference evidence="10" key="1">
    <citation type="submission" date="2022-11" db="UniProtKB">
        <authorList>
            <consortium name="WormBaseParasite"/>
        </authorList>
    </citation>
    <scope>IDENTIFICATION</scope>
</reference>
<feature type="domain" description="OTU" evidence="8">
    <location>
        <begin position="344"/>
        <end position="486"/>
    </location>
</feature>
<dbReference type="InterPro" id="IPR050704">
    <property type="entry name" value="Peptidase_C85-like"/>
</dbReference>
<evidence type="ECO:0000256" key="6">
    <source>
        <dbReference type="ARBA" id="ARBA00022801"/>
    </source>
</evidence>
<evidence type="ECO:0000313" key="9">
    <source>
        <dbReference type="Proteomes" id="UP000887574"/>
    </source>
</evidence>
<comment type="similarity">
    <text evidence="2">Belongs to the peptidase C85 family.</text>
</comment>
<name>A0A915E3R2_9BILA</name>
<evidence type="ECO:0000256" key="2">
    <source>
        <dbReference type="ARBA" id="ARBA00010407"/>
    </source>
</evidence>
<dbReference type="EC" id="3.4.19.12" evidence="3"/>
<dbReference type="WBParaSite" id="jg25512">
    <property type="protein sequence ID" value="jg25512"/>
    <property type="gene ID" value="jg25512"/>
</dbReference>